<organism evidence="1 2">
    <name type="scientific">Caerostris extrusa</name>
    <name type="common">Bark spider</name>
    <name type="synonym">Caerostris bankana</name>
    <dbReference type="NCBI Taxonomy" id="172846"/>
    <lineage>
        <taxon>Eukaryota</taxon>
        <taxon>Metazoa</taxon>
        <taxon>Ecdysozoa</taxon>
        <taxon>Arthropoda</taxon>
        <taxon>Chelicerata</taxon>
        <taxon>Arachnida</taxon>
        <taxon>Araneae</taxon>
        <taxon>Araneomorphae</taxon>
        <taxon>Entelegynae</taxon>
        <taxon>Araneoidea</taxon>
        <taxon>Araneidae</taxon>
        <taxon>Caerostris</taxon>
    </lineage>
</organism>
<proteinExistence type="predicted"/>
<protein>
    <submittedName>
        <fullName evidence="1">Uncharacterized protein</fullName>
    </submittedName>
</protein>
<gene>
    <name evidence="1" type="ORF">CEXT_575901</name>
</gene>
<evidence type="ECO:0000313" key="2">
    <source>
        <dbReference type="Proteomes" id="UP001054945"/>
    </source>
</evidence>
<accession>A0AAV4NRN0</accession>
<comment type="caution">
    <text evidence="1">The sequence shown here is derived from an EMBL/GenBank/DDBJ whole genome shotgun (WGS) entry which is preliminary data.</text>
</comment>
<reference evidence="1 2" key="1">
    <citation type="submission" date="2021-06" db="EMBL/GenBank/DDBJ databases">
        <title>Caerostris extrusa draft genome.</title>
        <authorList>
            <person name="Kono N."/>
            <person name="Arakawa K."/>
        </authorList>
    </citation>
    <scope>NUCLEOTIDE SEQUENCE [LARGE SCALE GENOMIC DNA]</scope>
</reference>
<dbReference type="Proteomes" id="UP001054945">
    <property type="component" value="Unassembled WGS sequence"/>
</dbReference>
<dbReference type="EMBL" id="BPLR01021123">
    <property type="protein sequence ID" value="GIX86249.1"/>
    <property type="molecule type" value="Genomic_DNA"/>
</dbReference>
<keyword evidence="2" id="KW-1185">Reference proteome</keyword>
<dbReference type="AlphaFoldDB" id="A0AAV4NRN0"/>
<name>A0AAV4NRN0_CAEEX</name>
<sequence>MTIVPWLTADNPTATILKTGKWHVHEQQKVWFFTGFLSPLMYGKYALRNKNSVNCIRHDNYVNGCHDDHRTMANCRQSNSYYPQTGSGMYMSSKVWFCCN</sequence>
<evidence type="ECO:0000313" key="1">
    <source>
        <dbReference type="EMBL" id="GIX86249.1"/>
    </source>
</evidence>